<sequence length="392" mass="43478">MLNDNKLSSSFKRAFPVAAVWFGILCGPSMASGVYATTYFSRWGGWMWVLVLIWMAFAAAGSLFGMRFCVAYKTYNYGAFFSALYTPKYWKFLKYPLDVYNVLSGIISEAAQLALGSTIFATLFGWHPLFGASVMAVIIIALMLWGDELVRRGCTYMTYFLLFGFIVLIYYTINIRGGAVADYVLNFNIYEDWNPGVGLWSGFWMIIQYAWNSMNIPGMVCSVAQPLKSKKDVTALSILGPLMVGLLFIGTSIITIGFAPESLSQESPILYAVSNFIAPVAKWVVVVYYLVMFFALFTSGPGLTLNITARWTPVFFKKSPNSKLSVGIVAVVFNIICIAVSTLGLTTLCAQGFTLLGKIAFPLIILPMLLTTWGRANRKFKENEEAEKAQAN</sequence>
<name>A0A9D0ZBQ9_9FIRM</name>
<dbReference type="PANTHER" id="PTHR37814:SF1">
    <property type="entry name" value="MEMBRANE PROTEIN"/>
    <property type="match status" value="1"/>
</dbReference>
<accession>A0A9D0ZBQ9</accession>
<evidence type="ECO:0000313" key="2">
    <source>
        <dbReference type="EMBL" id="HIQ77697.1"/>
    </source>
</evidence>
<keyword evidence="1" id="KW-0812">Transmembrane</keyword>
<feature type="transmembrane region" description="Helical" evidence="1">
    <location>
        <begin position="233"/>
        <end position="260"/>
    </location>
</feature>
<feature type="transmembrane region" description="Helical" evidence="1">
    <location>
        <begin position="352"/>
        <end position="373"/>
    </location>
</feature>
<dbReference type="AlphaFoldDB" id="A0A9D0ZBQ9"/>
<keyword evidence="1" id="KW-0472">Membrane</keyword>
<reference evidence="2" key="1">
    <citation type="submission" date="2020-10" db="EMBL/GenBank/DDBJ databases">
        <authorList>
            <person name="Gilroy R."/>
        </authorList>
    </citation>
    <scope>NUCLEOTIDE SEQUENCE</scope>
    <source>
        <strain evidence="2">ChiBcolR7-354</strain>
    </source>
</reference>
<comment type="caution">
    <text evidence="2">The sequence shown here is derived from an EMBL/GenBank/DDBJ whole genome shotgun (WGS) entry which is preliminary data.</text>
</comment>
<feature type="transmembrane region" description="Helical" evidence="1">
    <location>
        <begin position="280"/>
        <end position="303"/>
    </location>
</feature>
<keyword evidence="1" id="KW-1133">Transmembrane helix</keyword>
<feature type="transmembrane region" description="Helical" evidence="1">
    <location>
        <begin position="156"/>
        <end position="173"/>
    </location>
</feature>
<dbReference type="EMBL" id="DVGA01000007">
    <property type="protein sequence ID" value="HIQ77697.1"/>
    <property type="molecule type" value="Genomic_DNA"/>
</dbReference>
<evidence type="ECO:0000313" key="3">
    <source>
        <dbReference type="Proteomes" id="UP000824262"/>
    </source>
</evidence>
<feature type="transmembrane region" description="Helical" evidence="1">
    <location>
        <begin position="46"/>
        <end position="66"/>
    </location>
</feature>
<evidence type="ECO:0000256" key="1">
    <source>
        <dbReference type="SAM" id="Phobius"/>
    </source>
</evidence>
<dbReference type="PANTHER" id="PTHR37814">
    <property type="entry name" value="CONSERVED MEMBRANE PROTEIN"/>
    <property type="match status" value="1"/>
</dbReference>
<protein>
    <submittedName>
        <fullName evidence="2">Uncharacterized protein</fullName>
    </submittedName>
</protein>
<dbReference type="InterPro" id="IPR038728">
    <property type="entry name" value="YkvI-like"/>
</dbReference>
<reference evidence="2" key="2">
    <citation type="journal article" date="2021" name="PeerJ">
        <title>Extensive microbial diversity within the chicken gut microbiome revealed by metagenomics and culture.</title>
        <authorList>
            <person name="Gilroy R."/>
            <person name="Ravi A."/>
            <person name="Getino M."/>
            <person name="Pursley I."/>
            <person name="Horton D.L."/>
            <person name="Alikhan N.F."/>
            <person name="Baker D."/>
            <person name="Gharbi K."/>
            <person name="Hall N."/>
            <person name="Watson M."/>
            <person name="Adriaenssens E.M."/>
            <person name="Foster-Nyarko E."/>
            <person name="Jarju S."/>
            <person name="Secka A."/>
            <person name="Antonio M."/>
            <person name="Oren A."/>
            <person name="Chaudhuri R.R."/>
            <person name="La Ragione R."/>
            <person name="Hildebrand F."/>
            <person name="Pallen M.J."/>
        </authorList>
    </citation>
    <scope>NUCLEOTIDE SEQUENCE</scope>
    <source>
        <strain evidence="2">ChiBcolR7-354</strain>
    </source>
</reference>
<proteinExistence type="predicted"/>
<feature type="transmembrane region" description="Helical" evidence="1">
    <location>
        <begin position="193"/>
        <end position="212"/>
    </location>
</feature>
<organism evidence="2 3">
    <name type="scientific">Candidatus Scatomorpha intestinavium</name>
    <dbReference type="NCBI Taxonomy" id="2840922"/>
    <lineage>
        <taxon>Bacteria</taxon>
        <taxon>Bacillati</taxon>
        <taxon>Bacillota</taxon>
        <taxon>Clostridia</taxon>
        <taxon>Eubacteriales</taxon>
        <taxon>Candidatus Scatomorpha</taxon>
    </lineage>
</organism>
<dbReference type="Proteomes" id="UP000824262">
    <property type="component" value="Unassembled WGS sequence"/>
</dbReference>
<gene>
    <name evidence="2" type="ORF">IAB77_00385</name>
</gene>
<feature type="transmembrane region" description="Helical" evidence="1">
    <location>
        <begin position="126"/>
        <end position="144"/>
    </location>
</feature>
<feature type="transmembrane region" description="Helical" evidence="1">
    <location>
        <begin position="324"/>
        <end position="346"/>
    </location>
</feature>